<dbReference type="EMBL" id="LT549890">
    <property type="protein sequence ID" value="SAI86742.1"/>
    <property type="molecule type" value="Genomic_DNA"/>
</dbReference>
<dbReference type="GO" id="GO:0005524">
    <property type="term" value="F:ATP binding"/>
    <property type="evidence" value="ECO:0007669"/>
    <property type="project" value="InterPro"/>
</dbReference>
<organism evidence="2 3">
    <name type="scientific">Saccharolobus solfataricus</name>
    <name type="common">Sulfolobus solfataricus</name>
    <dbReference type="NCBI Taxonomy" id="2287"/>
    <lineage>
        <taxon>Archaea</taxon>
        <taxon>Thermoproteota</taxon>
        <taxon>Thermoprotei</taxon>
        <taxon>Sulfolobales</taxon>
        <taxon>Sulfolobaceae</taxon>
        <taxon>Saccharolobus</taxon>
    </lineage>
</organism>
<evidence type="ECO:0000313" key="3">
    <source>
        <dbReference type="Proteomes" id="UP000076770"/>
    </source>
</evidence>
<dbReference type="Gene3D" id="3.40.50.300">
    <property type="entry name" value="P-loop containing nucleotide triphosphate hydrolases"/>
    <property type="match status" value="1"/>
</dbReference>
<dbReference type="InterPro" id="IPR027417">
    <property type="entry name" value="P-loop_NTPase"/>
</dbReference>
<name>A0A157T604_SACSO</name>
<dbReference type="PROSITE" id="PS50893">
    <property type="entry name" value="ABC_TRANSPORTER_2"/>
    <property type="match status" value="1"/>
</dbReference>
<dbReference type="OrthoDB" id="36325at2157"/>
<feature type="domain" description="ABC transporter" evidence="1">
    <location>
        <begin position="2"/>
        <end position="200"/>
    </location>
</feature>
<dbReference type="GO" id="GO:0016887">
    <property type="term" value="F:ATP hydrolysis activity"/>
    <property type="evidence" value="ECO:0007669"/>
    <property type="project" value="InterPro"/>
</dbReference>
<evidence type="ECO:0000259" key="1">
    <source>
        <dbReference type="PROSITE" id="PS50893"/>
    </source>
</evidence>
<dbReference type="PANTHER" id="PTHR43423">
    <property type="entry name" value="ABC TRANSPORTER I FAMILY MEMBER 17"/>
    <property type="match status" value="1"/>
</dbReference>
<evidence type="ECO:0000313" key="2">
    <source>
        <dbReference type="EMBL" id="SAI86742.1"/>
    </source>
</evidence>
<reference evidence="3" key="1">
    <citation type="submission" date="2016-04" db="EMBL/GenBank/DDBJ databases">
        <authorList>
            <person name="Shah S.A."/>
            <person name="Garrett R.A."/>
        </authorList>
    </citation>
    <scope>NUCLEOTIDE SEQUENCE [LARGE SCALE GENOMIC DNA]</scope>
    <source>
        <strain evidence="3">ATCC 35091 / DSM 1616 / JCM 8930 / NBRC 15331 / P1</strain>
    </source>
</reference>
<dbReference type="Pfam" id="PF00005">
    <property type="entry name" value="ABC_tran"/>
    <property type="match status" value="1"/>
</dbReference>
<sequence>MIRAINVSKVFHGSFAVVNVNLDIYENEKIGVVGVHNSGKTVLVEILAGETKPSRGKVYLDDKRKIAYIPQVPKFISTIRVKDVMSYVTKEYHYIDLVGLDRDKKIRDLALDEKKRLSLALSLPFSPKYLIVDDMSQTSSLTRDLIRNFKGSVIIAHHNLKDIWDLINRVIIISKGKIVFDGSKSGLLYKVIKFENDEIWERENDNSVEIDLDKRGIKYEVIRVTPDEAFLYFYAGI</sequence>
<dbReference type="AlphaFoldDB" id="A0A157T604"/>
<proteinExistence type="predicted"/>
<accession>A0A157T604</accession>
<dbReference type="PATRIC" id="fig|2287.9.peg.3352"/>
<dbReference type="RefSeq" id="WP_063492867.1">
    <property type="nucleotide sequence ID" value="NZ_LT549890.1"/>
</dbReference>
<dbReference type="Proteomes" id="UP000076770">
    <property type="component" value="Chromosome i"/>
</dbReference>
<dbReference type="PANTHER" id="PTHR43423:SF1">
    <property type="entry name" value="ABC TRANSPORTER I FAMILY MEMBER 17"/>
    <property type="match status" value="1"/>
</dbReference>
<dbReference type="InterPro" id="IPR003439">
    <property type="entry name" value="ABC_transporter-like_ATP-bd"/>
</dbReference>
<protein>
    <submittedName>
        <fullName evidence="2">ABC transporter</fullName>
    </submittedName>
</protein>
<dbReference type="SUPFAM" id="SSF52540">
    <property type="entry name" value="P-loop containing nucleoside triphosphate hydrolases"/>
    <property type="match status" value="1"/>
</dbReference>
<gene>
    <name evidence="2" type="ORF">SSOP1_3188</name>
</gene>
<dbReference type="GeneID" id="27429350"/>